<organism evidence="4 5">
    <name type="scientific">Candidatus Competibacter denitrificans Run_A_D11</name>
    <dbReference type="NCBI Taxonomy" id="1400863"/>
    <lineage>
        <taxon>Bacteria</taxon>
        <taxon>Pseudomonadati</taxon>
        <taxon>Pseudomonadota</taxon>
        <taxon>Gammaproteobacteria</taxon>
        <taxon>Candidatus Competibacteraceae</taxon>
        <taxon>Candidatus Competibacter</taxon>
    </lineage>
</organism>
<dbReference type="InterPro" id="IPR050955">
    <property type="entry name" value="Plant_Biomass_Hydrol_Est"/>
</dbReference>
<dbReference type="PANTHER" id="PTHR43037">
    <property type="entry name" value="UNNAMED PRODUCT-RELATED"/>
    <property type="match status" value="1"/>
</dbReference>
<dbReference type="PANTHER" id="PTHR43037:SF1">
    <property type="entry name" value="BLL1128 PROTEIN"/>
    <property type="match status" value="1"/>
</dbReference>
<proteinExistence type="predicted"/>
<protein>
    <submittedName>
        <fullName evidence="4">Poly(3-hydroxyalkanoate) depolymerase</fullName>
        <ecNumber evidence="4">3.1.1.-</ecNumber>
    </submittedName>
</protein>
<evidence type="ECO:0000256" key="3">
    <source>
        <dbReference type="SAM" id="SignalP"/>
    </source>
</evidence>
<feature type="chain" id="PRO_5004878207" evidence="3">
    <location>
        <begin position="26"/>
        <end position="324"/>
    </location>
</feature>
<dbReference type="EC" id="3.1.1.-" evidence="4"/>
<feature type="signal peptide" evidence="3">
    <location>
        <begin position="1"/>
        <end position="25"/>
    </location>
</feature>
<accession>W6M7L8</accession>
<reference evidence="4" key="2">
    <citation type="submission" date="2014-03" db="EMBL/GenBank/DDBJ databases">
        <title>Candidatus Competibacter-lineage genomes retrieved from metagenomes reveal functional metabolic diversity.</title>
        <authorList>
            <person name="McIlroy S.J."/>
            <person name="Albertsen M."/>
            <person name="Andresen E.K."/>
            <person name="Saunders A.M."/>
            <person name="Kristiansen R."/>
            <person name="Stokholm-Bjerregaard M."/>
            <person name="Nielsen K.L."/>
            <person name="Nielsen P.H."/>
        </authorList>
    </citation>
    <scope>NUCLEOTIDE SEQUENCE</scope>
    <source>
        <strain evidence="4">Run_A_D11</strain>
    </source>
</reference>
<sequence>MPKGLSILASLLLIGIFALPNPVNATGTAAERVDFGANPGQLRLFFYRPDTLRTPAALVVALHGCQQTALEYARLTGWLQQADRWGFLLLLPEQRLINNPQRCFNWFRPAQVTRDQGEAGSIRQMIARLQTEFPIDSQRIYVAGLSAGGAMAAALLAVYPDVFAGGASIAGVPYGCASGMLGALYCQSWGRDLRPAEWAEKVRHTAAEANLHPQRWPILSIWQGQSDWVVDSTNARELAEQWNALHGLQSNAASEETGQGYTHRVYRDATGQPRVESYLIAAMGHGQPIDPGSSAAQCGTAADYVLPVGICASERIIHFWGLAP</sequence>
<dbReference type="Proteomes" id="UP000035760">
    <property type="component" value="Unassembled WGS sequence"/>
</dbReference>
<dbReference type="Pfam" id="PF10503">
    <property type="entry name" value="Esterase_PHB"/>
    <property type="match status" value="1"/>
</dbReference>
<dbReference type="AlphaFoldDB" id="W6M7L8"/>
<gene>
    <name evidence="4" type="ORF">BN873_330046</name>
</gene>
<dbReference type="OrthoDB" id="505233at2"/>
<dbReference type="RefSeq" id="WP_053085274.1">
    <property type="nucleotide sequence ID" value="NZ_CBTJ020000040.1"/>
</dbReference>
<reference evidence="4" key="1">
    <citation type="submission" date="2013-07" db="EMBL/GenBank/DDBJ databases">
        <authorList>
            <person name="McIlroy S."/>
        </authorList>
    </citation>
    <scope>NUCLEOTIDE SEQUENCE [LARGE SCALE GENOMIC DNA]</scope>
    <source>
        <strain evidence="4">Run_A_D11</strain>
    </source>
</reference>
<evidence type="ECO:0000313" key="4">
    <source>
        <dbReference type="EMBL" id="CDI02569.1"/>
    </source>
</evidence>
<evidence type="ECO:0000313" key="5">
    <source>
        <dbReference type="Proteomes" id="UP000035760"/>
    </source>
</evidence>
<evidence type="ECO:0000256" key="1">
    <source>
        <dbReference type="ARBA" id="ARBA00022729"/>
    </source>
</evidence>
<keyword evidence="2 4" id="KW-0378">Hydrolase</keyword>
<dbReference type="InterPro" id="IPR029058">
    <property type="entry name" value="AB_hydrolase_fold"/>
</dbReference>
<dbReference type="Gene3D" id="3.40.50.1820">
    <property type="entry name" value="alpha/beta hydrolase"/>
    <property type="match status" value="1"/>
</dbReference>
<name>W6M7L8_9GAMM</name>
<keyword evidence="1 3" id="KW-0732">Signal</keyword>
<evidence type="ECO:0000256" key="2">
    <source>
        <dbReference type="ARBA" id="ARBA00022801"/>
    </source>
</evidence>
<dbReference type="InterPro" id="IPR010126">
    <property type="entry name" value="Esterase_phb"/>
</dbReference>
<dbReference type="EMBL" id="CBTJ020000040">
    <property type="protein sequence ID" value="CDI02569.1"/>
    <property type="molecule type" value="Genomic_DNA"/>
</dbReference>
<dbReference type="GO" id="GO:0005576">
    <property type="term" value="C:extracellular region"/>
    <property type="evidence" value="ECO:0007669"/>
    <property type="project" value="InterPro"/>
</dbReference>
<dbReference type="NCBIfam" id="TIGR01840">
    <property type="entry name" value="esterase_phb"/>
    <property type="match status" value="1"/>
</dbReference>
<dbReference type="SUPFAM" id="SSF53474">
    <property type="entry name" value="alpha/beta-Hydrolases"/>
    <property type="match status" value="2"/>
</dbReference>
<dbReference type="STRING" id="1400863.BN873_330046"/>
<dbReference type="GO" id="GO:0016787">
    <property type="term" value="F:hydrolase activity"/>
    <property type="evidence" value="ECO:0007669"/>
    <property type="project" value="UniProtKB-KW"/>
</dbReference>
<comment type="caution">
    <text evidence="4">The sequence shown here is derived from an EMBL/GenBank/DDBJ whole genome shotgun (WGS) entry which is preliminary data.</text>
</comment>
<keyword evidence="5" id="KW-1185">Reference proteome</keyword>